<dbReference type="PROSITE" id="PS50889">
    <property type="entry name" value="S4"/>
    <property type="match status" value="1"/>
</dbReference>
<evidence type="ECO:0000256" key="3">
    <source>
        <dbReference type="PROSITE-ProRule" id="PRU00182"/>
    </source>
</evidence>
<dbReference type="Gene3D" id="3.30.70.580">
    <property type="entry name" value="Pseudouridine synthase I, catalytic domain, N-terminal subdomain"/>
    <property type="match status" value="1"/>
</dbReference>
<gene>
    <name evidence="6" type="ORF">CUN48_09920</name>
</gene>
<dbReference type="InterPro" id="IPR020094">
    <property type="entry name" value="TruA/RsuA/RluB/E/F_N"/>
</dbReference>
<dbReference type="Pfam" id="PF01479">
    <property type="entry name" value="S4"/>
    <property type="match status" value="1"/>
</dbReference>
<dbReference type="SUPFAM" id="SSF55174">
    <property type="entry name" value="Alpha-L RNA-binding motif"/>
    <property type="match status" value="1"/>
</dbReference>
<dbReference type="PROSITE" id="PS01149">
    <property type="entry name" value="PSI_RSU"/>
    <property type="match status" value="1"/>
</dbReference>
<reference evidence="6 7" key="1">
    <citation type="submission" date="2017-11" db="EMBL/GenBank/DDBJ databases">
        <title>Evolution of Phototrophy in the Chloroflexi Phylum Driven by Horizontal Gene Transfer.</title>
        <authorList>
            <person name="Ward L.M."/>
            <person name="Hemp J."/>
            <person name="Shih P.M."/>
            <person name="Mcglynn S.E."/>
            <person name="Fischer W."/>
        </authorList>
    </citation>
    <scope>NUCLEOTIDE SEQUENCE [LARGE SCALE GENOMIC DNA]</scope>
    <source>
        <strain evidence="6">JP3_7</strain>
    </source>
</reference>
<dbReference type="Gene3D" id="3.10.290.10">
    <property type="entry name" value="RNA-binding S4 domain"/>
    <property type="match status" value="1"/>
</dbReference>
<dbReference type="Gene3D" id="3.30.70.1560">
    <property type="entry name" value="Alpha-L RNA-binding motif"/>
    <property type="match status" value="1"/>
</dbReference>
<evidence type="ECO:0000313" key="6">
    <source>
        <dbReference type="EMBL" id="PJF47198.1"/>
    </source>
</evidence>
<dbReference type="EMBL" id="PGTN01000062">
    <property type="protein sequence ID" value="PJF47198.1"/>
    <property type="molecule type" value="Genomic_DNA"/>
</dbReference>
<evidence type="ECO:0000256" key="2">
    <source>
        <dbReference type="ARBA" id="ARBA00023235"/>
    </source>
</evidence>
<organism evidence="6 7">
    <name type="scientific">Candidatus Thermofonsia Clade 3 bacterium</name>
    <dbReference type="NCBI Taxonomy" id="2364212"/>
    <lineage>
        <taxon>Bacteria</taxon>
        <taxon>Bacillati</taxon>
        <taxon>Chloroflexota</taxon>
        <taxon>Candidatus Thermofontia</taxon>
        <taxon>Candidatus Thermofonsia Clade 3</taxon>
    </lineage>
</organism>
<dbReference type="GO" id="GO:0003723">
    <property type="term" value="F:RNA binding"/>
    <property type="evidence" value="ECO:0007669"/>
    <property type="project" value="UniProtKB-KW"/>
</dbReference>
<dbReference type="InterPro" id="IPR018496">
    <property type="entry name" value="PsdUridine_synth_RsuA/RluB_CS"/>
</dbReference>
<name>A0A2M8QBL9_9CHLR</name>
<dbReference type="InterPro" id="IPR042092">
    <property type="entry name" value="PsdUridine_s_RsuA/RluB/E/F_cat"/>
</dbReference>
<dbReference type="PANTHER" id="PTHR47683:SF2">
    <property type="entry name" value="RNA-BINDING S4 DOMAIN-CONTAINING PROTEIN"/>
    <property type="match status" value="1"/>
</dbReference>
<feature type="domain" description="RNA-binding S4" evidence="5">
    <location>
        <begin position="1"/>
        <end position="57"/>
    </location>
</feature>
<dbReference type="GO" id="GO:0000455">
    <property type="term" value="P:enzyme-directed rRNA pseudouridine synthesis"/>
    <property type="evidence" value="ECO:0007669"/>
    <property type="project" value="UniProtKB-ARBA"/>
</dbReference>
<dbReference type="EC" id="5.4.99.-" evidence="4"/>
<proteinExistence type="inferred from homology"/>
<evidence type="ECO:0000256" key="1">
    <source>
        <dbReference type="ARBA" id="ARBA00008348"/>
    </source>
</evidence>
<protein>
    <recommendedName>
        <fullName evidence="4">Pseudouridine synthase</fullName>
        <ecNumber evidence="4">5.4.99.-</ecNumber>
    </recommendedName>
</protein>
<evidence type="ECO:0000313" key="7">
    <source>
        <dbReference type="Proteomes" id="UP000230790"/>
    </source>
</evidence>
<dbReference type="SUPFAM" id="SSF55120">
    <property type="entry name" value="Pseudouridine synthase"/>
    <property type="match status" value="1"/>
</dbReference>
<dbReference type="PANTHER" id="PTHR47683">
    <property type="entry name" value="PSEUDOURIDINE SYNTHASE FAMILY PROTEIN-RELATED"/>
    <property type="match status" value="1"/>
</dbReference>
<dbReference type="CDD" id="cd02870">
    <property type="entry name" value="PseudoU_synth_RsuA_like"/>
    <property type="match status" value="1"/>
</dbReference>
<dbReference type="Proteomes" id="UP000230790">
    <property type="component" value="Unassembled WGS sequence"/>
</dbReference>
<dbReference type="CDD" id="cd00165">
    <property type="entry name" value="S4"/>
    <property type="match status" value="1"/>
</dbReference>
<keyword evidence="2 4" id="KW-0413">Isomerase</keyword>
<dbReference type="InterPro" id="IPR036986">
    <property type="entry name" value="S4_RNA-bd_sf"/>
</dbReference>
<evidence type="ECO:0000256" key="4">
    <source>
        <dbReference type="RuleBase" id="RU003887"/>
    </source>
</evidence>
<accession>A0A2M8QBL9</accession>
<dbReference type="Pfam" id="PF00849">
    <property type="entry name" value="PseudoU_synth_2"/>
    <property type="match status" value="1"/>
</dbReference>
<dbReference type="GO" id="GO:0120159">
    <property type="term" value="F:rRNA pseudouridine synthase activity"/>
    <property type="evidence" value="ECO:0007669"/>
    <property type="project" value="UniProtKB-ARBA"/>
</dbReference>
<dbReference type="InterPro" id="IPR002942">
    <property type="entry name" value="S4_RNA-bd"/>
</dbReference>
<dbReference type="InterPro" id="IPR020103">
    <property type="entry name" value="PsdUridine_synth_cat_dom_sf"/>
</dbReference>
<comment type="caution">
    <text evidence="6">The sequence shown here is derived from an EMBL/GenBank/DDBJ whole genome shotgun (WGS) entry which is preliminary data.</text>
</comment>
<dbReference type="FunFam" id="3.10.290.10:FF:000003">
    <property type="entry name" value="Pseudouridine synthase"/>
    <property type="match status" value="1"/>
</dbReference>
<dbReference type="InterPro" id="IPR050343">
    <property type="entry name" value="RsuA_PseudoU_synthase"/>
</dbReference>
<evidence type="ECO:0000259" key="5">
    <source>
        <dbReference type="SMART" id="SM00363"/>
    </source>
</evidence>
<sequence>MRLQKLLAQSGFGARRKCEALIAAGRVTVNGQVAQLGATVSPGDDVRVDGTPIAPPEEKIYIALHKPVGYASDRSNPRNKTVFDLVRVPQRLFAVGRLDKDSSGLILLTNDGEFAYRLTHPKFEHEKEYHVLVAGRPSEKALQQWRSGVLLPGETALTAPADVQVLRPQPDVPPEAMGGVWLRVVMREGRKRQIRRVAGLLGHPVRRLIRVRVGCVTLGGLESGQWRRLTVGEVAALARHSTDGRSTQPPHPHDRD</sequence>
<dbReference type="InterPro" id="IPR006145">
    <property type="entry name" value="PsdUridine_synth_RsuA/RluA"/>
</dbReference>
<dbReference type="SMART" id="SM00363">
    <property type="entry name" value="S4"/>
    <property type="match status" value="1"/>
</dbReference>
<keyword evidence="3" id="KW-0694">RNA-binding</keyword>
<dbReference type="InterPro" id="IPR000748">
    <property type="entry name" value="PsdUridine_synth_RsuA/RluB/E/F"/>
</dbReference>
<comment type="similarity">
    <text evidence="1 4">Belongs to the pseudouridine synthase RsuA family.</text>
</comment>
<dbReference type="NCBIfam" id="TIGR00093">
    <property type="entry name" value="pseudouridine synthase"/>
    <property type="match status" value="1"/>
</dbReference>
<dbReference type="AlphaFoldDB" id="A0A2M8QBL9"/>